<name>A0AA88HMJ7_ARTSF</name>
<dbReference type="SUPFAM" id="SSF56219">
    <property type="entry name" value="DNase I-like"/>
    <property type="match status" value="1"/>
</dbReference>
<reference evidence="1" key="1">
    <citation type="submission" date="2023-07" db="EMBL/GenBank/DDBJ databases">
        <title>Chromosome-level genome assembly of Artemia franciscana.</title>
        <authorList>
            <person name="Jo E."/>
        </authorList>
    </citation>
    <scope>NUCLEOTIDE SEQUENCE</scope>
    <source>
        <tissue evidence="1">Whole body</tissue>
    </source>
</reference>
<evidence type="ECO:0000313" key="1">
    <source>
        <dbReference type="EMBL" id="KAK2710421.1"/>
    </source>
</evidence>
<evidence type="ECO:0008006" key="3">
    <source>
        <dbReference type="Google" id="ProtNLM"/>
    </source>
</evidence>
<dbReference type="PANTHER" id="PTHR33395:SF22">
    <property type="entry name" value="REVERSE TRANSCRIPTASE DOMAIN-CONTAINING PROTEIN"/>
    <property type="match status" value="1"/>
</dbReference>
<dbReference type="AlphaFoldDB" id="A0AA88HMJ7"/>
<proteinExistence type="predicted"/>
<gene>
    <name evidence="1" type="ORF">QYM36_011818</name>
</gene>
<keyword evidence="2" id="KW-1185">Reference proteome</keyword>
<sequence length="147" mass="16477">MTGDFNLPSMSCIDGQGMNWSSLEQNPLVQVLADNFLYQTVTVSIRMRPGQNPSTLNLVITNDPEKVIRTQTLSPIGSSDHIPVLSSIQLNSKQSKYTKQSFTNYYMMMEELIDANLETLISDDVEASWLTLKSTLLEIQAKHTSMT</sequence>
<dbReference type="Proteomes" id="UP001187531">
    <property type="component" value="Unassembled WGS sequence"/>
</dbReference>
<accession>A0AA88HMJ7</accession>
<dbReference type="EMBL" id="JAVRJZ010000016">
    <property type="protein sequence ID" value="KAK2710421.1"/>
    <property type="molecule type" value="Genomic_DNA"/>
</dbReference>
<comment type="caution">
    <text evidence="1">The sequence shown here is derived from an EMBL/GenBank/DDBJ whole genome shotgun (WGS) entry which is preliminary data.</text>
</comment>
<dbReference type="PANTHER" id="PTHR33395">
    <property type="entry name" value="TRANSCRIPTASE, PUTATIVE-RELATED-RELATED"/>
    <property type="match status" value="1"/>
</dbReference>
<dbReference type="InterPro" id="IPR036691">
    <property type="entry name" value="Endo/exonu/phosph_ase_sf"/>
</dbReference>
<organism evidence="1 2">
    <name type="scientific">Artemia franciscana</name>
    <name type="common">Brine shrimp</name>
    <name type="synonym">Artemia sanfranciscana</name>
    <dbReference type="NCBI Taxonomy" id="6661"/>
    <lineage>
        <taxon>Eukaryota</taxon>
        <taxon>Metazoa</taxon>
        <taxon>Ecdysozoa</taxon>
        <taxon>Arthropoda</taxon>
        <taxon>Crustacea</taxon>
        <taxon>Branchiopoda</taxon>
        <taxon>Anostraca</taxon>
        <taxon>Artemiidae</taxon>
        <taxon>Artemia</taxon>
    </lineage>
</organism>
<protein>
    <recommendedName>
        <fullName evidence="3">Endonuclease/exonuclease/phosphatase domain-containing protein</fullName>
    </recommendedName>
</protein>
<evidence type="ECO:0000313" key="2">
    <source>
        <dbReference type="Proteomes" id="UP001187531"/>
    </source>
</evidence>